<gene>
    <name evidence="1" type="ORF">SDM1_25t00019</name>
</gene>
<reference evidence="1" key="4">
    <citation type="submission" date="2006-08" db="EMBL/GenBank/DDBJ databases">
        <authorList>
            <person name="Childs K."/>
        </authorList>
    </citation>
    <scope>NUCLEOTIDE SEQUENCE</scope>
</reference>
<accession>Q0KIU4</accession>
<name>Q0KIU4_SOLDE</name>
<reference evidence="1" key="1">
    <citation type="submission" date="2003-05" db="EMBL/GenBank/DDBJ databases">
        <authorList>
            <person name="Buell R."/>
            <person name="Liu J."/>
            <person name="Childs K."/>
            <person name="Zaborsky J."/>
            <person name="Tallon L."/>
            <person name="Wirtz U."/>
            <person name="Wei F."/>
            <person name="Kuang H."/>
            <person name="Zhang P."/>
            <person name="Marano M."/>
            <person name="Baker B."/>
        </authorList>
    </citation>
    <scope>NUCLEOTIDE SEQUENCE</scope>
</reference>
<reference evidence="1" key="2">
    <citation type="submission" date="2003-05" db="EMBL/GenBank/DDBJ databases">
        <authorList>
            <person name="Ronning C.M."/>
        </authorList>
    </citation>
    <scope>NUCLEOTIDE SEQUENCE</scope>
</reference>
<protein>
    <submittedName>
        <fullName evidence="1">Uncharacterized protein</fullName>
    </submittedName>
</protein>
<dbReference type="EMBL" id="AC144791">
    <property type="protein sequence ID" value="ABI34297.1"/>
    <property type="molecule type" value="Genomic_DNA"/>
</dbReference>
<proteinExistence type="predicted"/>
<evidence type="ECO:0000313" key="1">
    <source>
        <dbReference type="EMBL" id="ABI34297.1"/>
    </source>
</evidence>
<organism evidence="1">
    <name type="scientific">Solanum demissum</name>
    <name type="common">Wild potato</name>
    <dbReference type="NCBI Taxonomy" id="50514"/>
    <lineage>
        <taxon>Eukaryota</taxon>
        <taxon>Viridiplantae</taxon>
        <taxon>Streptophyta</taxon>
        <taxon>Embryophyta</taxon>
        <taxon>Tracheophyta</taxon>
        <taxon>Spermatophyta</taxon>
        <taxon>Magnoliopsida</taxon>
        <taxon>eudicotyledons</taxon>
        <taxon>Gunneridae</taxon>
        <taxon>Pentapetalae</taxon>
        <taxon>asterids</taxon>
        <taxon>lamiids</taxon>
        <taxon>Solanales</taxon>
        <taxon>Solanaceae</taxon>
        <taxon>Solanoideae</taxon>
        <taxon>Solaneae</taxon>
        <taxon>Solanum</taxon>
    </lineage>
</organism>
<sequence length="95" mass="10435">MGLSTSKISIQEVMLDKSDIEVIGCIAEEVKKHEVGFSMYPLCIDTLDKSDEEIQNFDATTGAIVCVEGGKRNSKALSIIVESKIGNSYYIPEME</sequence>
<dbReference type="AlphaFoldDB" id="Q0KIU4"/>
<reference evidence="1" key="3">
    <citation type="submission" date="2004-06" db="EMBL/GenBank/DDBJ databases">
        <authorList>
            <person name="Buell R."/>
        </authorList>
    </citation>
    <scope>NUCLEOTIDE SEQUENCE</scope>
</reference>